<evidence type="ECO:0000313" key="2">
    <source>
        <dbReference type="Proteomes" id="UP000501179"/>
    </source>
</evidence>
<protein>
    <submittedName>
        <fullName evidence="1">Uncharacterized protein</fullName>
    </submittedName>
</protein>
<organism evidence="1 2">
    <name type="scientific">Streptomyces liangshanensis</name>
    <dbReference type="NCBI Taxonomy" id="2717324"/>
    <lineage>
        <taxon>Bacteria</taxon>
        <taxon>Bacillati</taxon>
        <taxon>Actinomycetota</taxon>
        <taxon>Actinomycetes</taxon>
        <taxon>Kitasatosporales</taxon>
        <taxon>Streptomycetaceae</taxon>
        <taxon>Streptomyces</taxon>
    </lineage>
</organism>
<accession>A0A6G9H015</accession>
<dbReference type="KEGG" id="slia:HA039_15980"/>
<evidence type="ECO:0000313" key="1">
    <source>
        <dbReference type="EMBL" id="QIQ03629.1"/>
    </source>
</evidence>
<name>A0A6G9H015_9ACTN</name>
<keyword evidence="2" id="KW-1185">Reference proteome</keyword>
<sequence>MRSEPDLLTLLRELDDPQWAERPQGYDRNATAALFGRLVARLDDDFTTRCPAEQDTQDSSEYGRVVVPAGATVCGTRIVVCVSKFGSLALITADNPGAFLGTAEAQAEGELAADDLAKVDQALADLAYVVVPEELLVTDYTGPTRFPVISYQSTWWQRFFGYF</sequence>
<dbReference type="RefSeq" id="WP_167029854.1">
    <property type="nucleotide sequence ID" value="NZ_CP050177.1"/>
</dbReference>
<gene>
    <name evidence="1" type="ORF">HA039_15980</name>
</gene>
<dbReference type="AlphaFoldDB" id="A0A6G9H015"/>
<reference evidence="1 2" key="1">
    <citation type="submission" date="2020-03" db="EMBL/GenBank/DDBJ databases">
        <title>A novel species.</title>
        <authorList>
            <person name="Gao J."/>
        </authorList>
    </citation>
    <scope>NUCLEOTIDE SEQUENCE [LARGE SCALE GENOMIC DNA]</scope>
    <source>
        <strain evidence="1 2">QMT-12</strain>
    </source>
</reference>
<dbReference type="EMBL" id="CP050177">
    <property type="protein sequence ID" value="QIQ03629.1"/>
    <property type="molecule type" value="Genomic_DNA"/>
</dbReference>
<dbReference type="Proteomes" id="UP000501179">
    <property type="component" value="Chromosome"/>
</dbReference>
<proteinExistence type="predicted"/>